<evidence type="ECO:0000313" key="1">
    <source>
        <dbReference type="EMBL" id="KQL55202.1"/>
    </source>
</evidence>
<dbReference type="Proteomes" id="UP000051888">
    <property type="component" value="Unassembled WGS sequence"/>
</dbReference>
<dbReference type="OrthoDB" id="1798228at2"/>
<protein>
    <submittedName>
        <fullName evidence="1">Uncharacterized protein</fullName>
    </submittedName>
</protein>
<dbReference type="PATRIC" id="fig|157838.3.peg.3967"/>
<evidence type="ECO:0000313" key="2">
    <source>
        <dbReference type="Proteomes" id="UP000051888"/>
    </source>
</evidence>
<dbReference type="AlphaFoldDB" id="A0A0Q3X197"/>
<dbReference type="RefSeq" id="WP_055740998.1">
    <property type="nucleotide sequence ID" value="NZ_JAAIWL010000005.1"/>
</dbReference>
<gene>
    <name evidence="1" type="ORF">AN964_17910</name>
</gene>
<dbReference type="EMBL" id="LJJC01000004">
    <property type="protein sequence ID" value="KQL55202.1"/>
    <property type="molecule type" value="Genomic_DNA"/>
</dbReference>
<proteinExistence type="predicted"/>
<keyword evidence="2" id="KW-1185">Reference proteome</keyword>
<name>A0A0Q3X197_9BACI</name>
<comment type="caution">
    <text evidence="1">The sequence shown here is derived from an EMBL/GenBank/DDBJ whole genome shotgun (WGS) entry which is preliminary data.</text>
</comment>
<reference evidence="1 2" key="1">
    <citation type="submission" date="2015-09" db="EMBL/GenBank/DDBJ databases">
        <title>Genome sequencing project for genomic taxonomy and phylogenomics of Bacillus-like bacteria.</title>
        <authorList>
            <person name="Liu B."/>
            <person name="Wang J."/>
            <person name="Zhu Y."/>
            <person name="Liu G."/>
            <person name="Chen Q."/>
            <person name="Chen Z."/>
            <person name="Lan J."/>
            <person name="Che J."/>
            <person name="Ge C."/>
            <person name="Shi H."/>
            <person name="Pan Z."/>
            <person name="Liu X."/>
        </authorList>
    </citation>
    <scope>NUCLEOTIDE SEQUENCE [LARGE SCALE GENOMIC DNA]</scope>
    <source>
        <strain evidence="1 2">LMG 18435</strain>
    </source>
</reference>
<sequence length="101" mass="11760">MKKLIRITVILGIIFLVLHSTPKLALRTCVFFMGYPKTAFISNIAEDGYHNKMDKNKFARLNAKAYTLTKPPFEKATESELRNYLVRKKGFLYFAKYYGEL</sequence>
<accession>A0A0Q3X197</accession>
<organism evidence="1 2">
    <name type="scientific">Heyndrickxia shackletonii</name>
    <dbReference type="NCBI Taxonomy" id="157838"/>
    <lineage>
        <taxon>Bacteria</taxon>
        <taxon>Bacillati</taxon>
        <taxon>Bacillota</taxon>
        <taxon>Bacilli</taxon>
        <taxon>Bacillales</taxon>
        <taxon>Bacillaceae</taxon>
        <taxon>Heyndrickxia</taxon>
    </lineage>
</organism>